<reference evidence="4" key="1">
    <citation type="submission" date="2021-03" db="EMBL/GenBank/DDBJ databases">
        <authorList>
            <person name="Lu T."/>
            <person name="Wang Q."/>
            <person name="Han X."/>
        </authorList>
    </citation>
    <scope>NUCLEOTIDE SEQUENCE</scope>
    <source>
        <strain evidence="4">WQ 2009</strain>
    </source>
</reference>
<evidence type="ECO:0000256" key="2">
    <source>
        <dbReference type="SAM" id="SignalP"/>
    </source>
</evidence>
<organism evidence="4 5">
    <name type="scientific">Rhinopithecimicrobium faecis</name>
    <dbReference type="NCBI Taxonomy" id="2820698"/>
    <lineage>
        <taxon>Bacteria</taxon>
        <taxon>Pseudomonadati</taxon>
        <taxon>Bacteroidota</taxon>
        <taxon>Sphingobacteriia</taxon>
        <taxon>Sphingobacteriales</taxon>
        <taxon>Sphingobacteriaceae</taxon>
        <taxon>Rhinopithecimicrobium</taxon>
    </lineage>
</organism>
<protein>
    <submittedName>
        <fullName evidence="4">OmpA family protein</fullName>
    </submittedName>
</protein>
<dbReference type="Proteomes" id="UP000679691">
    <property type="component" value="Unassembled WGS sequence"/>
</dbReference>
<evidence type="ECO:0000313" key="5">
    <source>
        <dbReference type="Proteomes" id="UP000679691"/>
    </source>
</evidence>
<dbReference type="Pfam" id="PF00691">
    <property type="entry name" value="OmpA"/>
    <property type="match status" value="1"/>
</dbReference>
<dbReference type="RefSeq" id="WP_353545720.1">
    <property type="nucleotide sequence ID" value="NZ_JAGKSB010000001.1"/>
</dbReference>
<evidence type="ECO:0000256" key="1">
    <source>
        <dbReference type="PROSITE-ProRule" id="PRU00473"/>
    </source>
</evidence>
<dbReference type="GO" id="GO:0016020">
    <property type="term" value="C:membrane"/>
    <property type="evidence" value="ECO:0007669"/>
    <property type="project" value="UniProtKB-UniRule"/>
</dbReference>
<name>A0A8T4H5W9_9SPHI</name>
<keyword evidence="1" id="KW-0472">Membrane</keyword>
<dbReference type="InterPro" id="IPR036737">
    <property type="entry name" value="OmpA-like_sf"/>
</dbReference>
<dbReference type="PANTHER" id="PTHR30329:SF21">
    <property type="entry name" value="LIPOPROTEIN YIAD-RELATED"/>
    <property type="match status" value="1"/>
</dbReference>
<keyword evidence="2" id="KW-0732">Signal</keyword>
<dbReference type="InterPro" id="IPR006665">
    <property type="entry name" value="OmpA-like"/>
</dbReference>
<evidence type="ECO:0000259" key="3">
    <source>
        <dbReference type="PROSITE" id="PS51123"/>
    </source>
</evidence>
<evidence type="ECO:0000313" key="4">
    <source>
        <dbReference type="EMBL" id="MBP3942239.1"/>
    </source>
</evidence>
<sequence>MKRHLLIALSLFGFSSAWSQTIKSDTTVVEKGRYKVETNRFFDNWFVGFGAGAQMMFTDHDKQADLKDRLTPSYSFYVGKSFSPGIAVRAGVNGLKAKGLTQNGSFTTGEVYDASQRLSVQEIEYYQVNADVLFDVTNIFGGYRPSRFYNISPYIGVGLVKTTVGSKNRDVSANLGIFNAFKVAKVLDITLDVRGSLVNERFDGESGHRKEDGILSAALGLRFKFNETGWNKATTTTVKETQVVYDEAELNKLRDQVNALANDKAALQRIIDGKDGIKVQNKIIAAPILLTFPINKSTVSNDMRVNLKFFSDVIKQGGSNVKYKITGYADKGTGSVATNERLSNERANAIYKVLVNEFNVSPSQLEVEAKGGVDNMFYDDPRVSRAVITIGY</sequence>
<gene>
    <name evidence="4" type="ORF">J5U18_01435</name>
</gene>
<dbReference type="Gene3D" id="3.30.1330.60">
    <property type="entry name" value="OmpA-like domain"/>
    <property type="match status" value="1"/>
</dbReference>
<dbReference type="AlphaFoldDB" id="A0A8T4H5W9"/>
<feature type="domain" description="OmpA-like" evidence="3">
    <location>
        <begin position="279"/>
        <end position="392"/>
    </location>
</feature>
<feature type="signal peptide" evidence="2">
    <location>
        <begin position="1"/>
        <end position="19"/>
    </location>
</feature>
<dbReference type="SUPFAM" id="SSF103088">
    <property type="entry name" value="OmpA-like"/>
    <property type="match status" value="1"/>
</dbReference>
<proteinExistence type="predicted"/>
<dbReference type="PANTHER" id="PTHR30329">
    <property type="entry name" value="STATOR ELEMENT OF FLAGELLAR MOTOR COMPLEX"/>
    <property type="match status" value="1"/>
</dbReference>
<dbReference type="InterPro" id="IPR050330">
    <property type="entry name" value="Bact_OuterMem_StrucFunc"/>
</dbReference>
<feature type="chain" id="PRO_5035942344" evidence="2">
    <location>
        <begin position="20"/>
        <end position="392"/>
    </location>
</feature>
<comment type="caution">
    <text evidence="4">The sequence shown here is derived from an EMBL/GenBank/DDBJ whole genome shotgun (WGS) entry which is preliminary data.</text>
</comment>
<keyword evidence="5" id="KW-1185">Reference proteome</keyword>
<dbReference type="PROSITE" id="PS51123">
    <property type="entry name" value="OMPA_2"/>
    <property type="match status" value="1"/>
</dbReference>
<accession>A0A8T4H5W9</accession>
<dbReference type="EMBL" id="JAGKSB010000001">
    <property type="protein sequence ID" value="MBP3942239.1"/>
    <property type="molecule type" value="Genomic_DNA"/>
</dbReference>